<protein>
    <submittedName>
        <fullName evidence="2">Uncharacterized protein</fullName>
    </submittedName>
</protein>
<gene>
    <name evidence="2" type="ORF">B0H16DRAFT_1503323</name>
</gene>
<dbReference type="AlphaFoldDB" id="A0AAD7K4U6"/>
<dbReference type="EMBL" id="JARKIB010000007">
    <property type="protein sequence ID" value="KAJ7778385.1"/>
    <property type="molecule type" value="Genomic_DNA"/>
</dbReference>
<proteinExistence type="predicted"/>
<name>A0AAD7K4U6_9AGAR</name>
<dbReference type="Proteomes" id="UP001215598">
    <property type="component" value="Unassembled WGS sequence"/>
</dbReference>
<feature type="signal peptide" evidence="1">
    <location>
        <begin position="1"/>
        <end position="18"/>
    </location>
</feature>
<accession>A0AAD7K4U6</accession>
<reference evidence="2" key="1">
    <citation type="submission" date="2023-03" db="EMBL/GenBank/DDBJ databases">
        <title>Massive genome expansion in bonnet fungi (Mycena s.s.) driven by repeated elements and novel gene families across ecological guilds.</title>
        <authorList>
            <consortium name="Lawrence Berkeley National Laboratory"/>
            <person name="Harder C.B."/>
            <person name="Miyauchi S."/>
            <person name="Viragh M."/>
            <person name="Kuo A."/>
            <person name="Thoen E."/>
            <person name="Andreopoulos B."/>
            <person name="Lu D."/>
            <person name="Skrede I."/>
            <person name="Drula E."/>
            <person name="Henrissat B."/>
            <person name="Morin E."/>
            <person name="Kohler A."/>
            <person name="Barry K."/>
            <person name="LaButti K."/>
            <person name="Morin E."/>
            <person name="Salamov A."/>
            <person name="Lipzen A."/>
            <person name="Mereny Z."/>
            <person name="Hegedus B."/>
            <person name="Baldrian P."/>
            <person name="Stursova M."/>
            <person name="Weitz H."/>
            <person name="Taylor A."/>
            <person name="Grigoriev I.V."/>
            <person name="Nagy L.G."/>
            <person name="Martin F."/>
            <person name="Kauserud H."/>
        </authorList>
    </citation>
    <scope>NUCLEOTIDE SEQUENCE</scope>
    <source>
        <strain evidence="2">CBHHK182m</strain>
    </source>
</reference>
<sequence length="119" mass="11720">MRSTLTFASLALVAVANAIPSTMIARTAPLLCVAGGCWNTPSNATAHGCAQWDGGVNAEATCGFAGAVTCTTCAPCVTGGCYTSPDQADGTGCIQWDGGVNANSICGFDGAITCTTCSA</sequence>
<comment type="caution">
    <text evidence="2">The sequence shown here is derived from an EMBL/GenBank/DDBJ whole genome shotgun (WGS) entry which is preliminary data.</text>
</comment>
<evidence type="ECO:0000313" key="3">
    <source>
        <dbReference type="Proteomes" id="UP001215598"/>
    </source>
</evidence>
<evidence type="ECO:0000256" key="1">
    <source>
        <dbReference type="SAM" id="SignalP"/>
    </source>
</evidence>
<evidence type="ECO:0000313" key="2">
    <source>
        <dbReference type="EMBL" id="KAJ7778385.1"/>
    </source>
</evidence>
<organism evidence="2 3">
    <name type="scientific">Mycena metata</name>
    <dbReference type="NCBI Taxonomy" id="1033252"/>
    <lineage>
        <taxon>Eukaryota</taxon>
        <taxon>Fungi</taxon>
        <taxon>Dikarya</taxon>
        <taxon>Basidiomycota</taxon>
        <taxon>Agaricomycotina</taxon>
        <taxon>Agaricomycetes</taxon>
        <taxon>Agaricomycetidae</taxon>
        <taxon>Agaricales</taxon>
        <taxon>Marasmiineae</taxon>
        <taxon>Mycenaceae</taxon>
        <taxon>Mycena</taxon>
    </lineage>
</organism>
<keyword evidence="1" id="KW-0732">Signal</keyword>
<feature type="chain" id="PRO_5042119754" evidence="1">
    <location>
        <begin position="19"/>
        <end position="119"/>
    </location>
</feature>
<keyword evidence="3" id="KW-1185">Reference proteome</keyword>